<dbReference type="EMBL" id="JANUCP010000003">
    <property type="protein sequence ID" value="MCS3919421.1"/>
    <property type="molecule type" value="Genomic_DNA"/>
</dbReference>
<comment type="caution">
    <text evidence="1">The sequence shown here is derived from an EMBL/GenBank/DDBJ whole genome shotgun (WGS) entry which is preliminary data.</text>
</comment>
<keyword evidence="2" id="KW-1185">Reference proteome</keyword>
<evidence type="ECO:0000313" key="1">
    <source>
        <dbReference type="EMBL" id="MCS3919421.1"/>
    </source>
</evidence>
<protein>
    <submittedName>
        <fullName evidence="1">Uncharacterized protein</fullName>
    </submittedName>
</protein>
<reference evidence="1 2" key="1">
    <citation type="submission" date="2022-08" db="EMBL/GenBank/DDBJ databases">
        <title>Bacterial and archaeal communities from various locations to study Microbial Dark Matter (Phase II).</title>
        <authorList>
            <person name="Stepanauskas R."/>
        </authorList>
    </citation>
    <scope>NUCLEOTIDE SEQUENCE [LARGE SCALE GENOMIC DNA]</scope>
    <source>
        <strain evidence="1 2">PD1</strain>
    </source>
</reference>
<dbReference type="Proteomes" id="UP001204798">
    <property type="component" value="Unassembled WGS sequence"/>
</dbReference>
<name>A0ABT2EPQ4_9BACT</name>
<gene>
    <name evidence="1" type="ORF">M2350_001834</name>
</gene>
<organism evidence="1 2">
    <name type="scientific">Candidatus Fervidibacter sacchari</name>
    <dbReference type="NCBI Taxonomy" id="1448929"/>
    <lineage>
        <taxon>Bacteria</taxon>
        <taxon>Candidatus Fervidibacterota</taxon>
        <taxon>Candidatus Fervidibacter</taxon>
    </lineage>
</organism>
<sequence>MPRKVAKKPRLALHLTPHESPLFASRHYAFLSR</sequence>
<evidence type="ECO:0000313" key="2">
    <source>
        <dbReference type="Proteomes" id="UP001204798"/>
    </source>
</evidence>
<proteinExistence type="predicted"/>
<accession>A0ABT2EPQ4</accession>